<dbReference type="EMBL" id="SRMA01024841">
    <property type="protein sequence ID" value="TRZ00028.1"/>
    <property type="molecule type" value="Genomic_DNA"/>
</dbReference>
<sequence>MNMGLKRGGGVRSFLATHERFLTTLLWMAQLTQGEKENRKCYDVRYIVRRTDVSCRAVFGNSSLSQPPFLLAAWQTPCVKGGFCRTDCGNSRLASPVPYSPTRGAAINPILHEPLPAHTSLQPTHSLPNNPRKQFHLDSALNIYLSSCGRSVLCVLGFGCDDCTAVQASISLTFTGLAICCVVENHCSGPLAGLLYLSHKSISSSNWLILKPSLGPSASNWFQVAGVRSMGCSVAAFVGVHDSGRTIKTISAPFTGIDKLPSEHPPKLYIVTAASPVPVRPSRTPAAIVTSAGFNGPFGAGACHGVGYTSTRDGKHKCSLTTT</sequence>
<proteinExistence type="predicted"/>
<feature type="chain" id="PRO_5022060401" evidence="1">
    <location>
        <begin position="35"/>
        <end position="323"/>
    </location>
</feature>
<evidence type="ECO:0000256" key="1">
    <source>
        <dbReference type="SAM" id="SignalP"/>
    </source>
</evidence>
<keyword evidence="3" id="KW-1185">Reference proteome</keyword>
<dbReference type="AlphaFoldDB" id="A0A553RCX4"/>
<comment type="caution">
    <text evidence="2">The sequence shown here is derived from an EMBL/GenBank/DDBJ whole genome shotgun (WGS) entry which is preliminary data.</text>
</comment>
<evidence type="ECO:0000313" key="2">
    <source>
        <dbReference type="EMBL" id="TRZ00028.1"/>
    </source>
</evidence>
<evidence type="ECO:0000313" key="3">
    <source>
        <dbReference type="Proteomes" id="UP000316079"/>
    </source>
</evidence>
<gene>
    <name evidence="2" type="ORF">DNTS_033579</name>
</gene>
<reference evidence="2 3" key="1">
    <citation type="journal article" date="2019" name="Sci. Data">
        <title>Hybrid genome assembly and annotation of Danionella translucida.</title>
        <authorList>
            <person name="Kadobianskyi M."/>
            <person name="Schulze L."/>
            <person name="Schuelke M."/>
            <person name="Judkewitz B."/>
        </authorList>
    </citation>
    <scope>NUCLEOTIDE SEQUENCE [LARGE SCALE GENOMIC DNA]</scope>
    <source>
        <strain evidence="2 3">Bolton</strain>
    </source>
</reference>
<protein>
    <submittedName>
        <fullName evidence="2">Uncharacterized protein</fullName>
    </submittedName>
</protein>
<keyword evidence="1" id="KW-0732">Signal</keyword>
<organism evidence="2 3">
    <name type="scientific">Danionella cerebrum</name>
    <dbReference type="NCBI Taxonomy" id="2873325"/>
    <lineage>
        <taxon>Eukaryota</taxon>
        <taxon>Metazoa</taxon>
        <taxon>Chordata</taxon>
        <taxon>Craniata</taxon>
        <taxon>Vertebrata</taxon>
        <taxon>Euteleostomi</taxon>
        <taxon>Actinopterygii</taxon>
        <taxon>Neopterygii</taxon>
        <taxon>Teleostei</taxon>
        <taxon>Ostariophysi</taxon>
        <taxon>Cypriniformes</taxon>
        <taxon>Danionidae</taxon>
        <taxon>Danioninae</taxon>
        <taxon>Danionella</taxon>
    </lineage>
</organism>
<feature type="signal peptide" evidence="1">
    <location>
        <begin position="1"/>
        <end position="34"/>
    </location>
</feature>
<name>A0A553RCX4_9TELE</name>
<dbReference type="Proteomes" id="UP000316079">
    <property type="component" value="Unassembled WGS sequence"/>
</dbReference>
<accession>A0A553RCX4</accession>
<dbReference type="OrthoDB" id="8922241at2759"/>